<evidence type="ECO:0000256" key="8">
    <source>
        <dbReference type="ARBA" id="ARBA00023229"/>
    </source>
</evidence>
<feature type="binding site" evidence="11">
    <location>
        <begin position="280"/>
        <end position="282"/>
    </location>
    <ligand>
        <name>FMN</name>
        <dbReference type="ChEBI" id="CHEBI:58210"/>
    </ligand>
</feature>
<reference evidence="14" key="1">
    <citation type="submission" date="2022-01" db="EMBL/GenBank/DDBJ databases">
        <title>Microbacterium eymi and Microbacterium rhizovicinus sp. nov., isolated from the rhizospheric soil of Elymus tsukushiensis, a plant native to the Dokdo Islands, Republic of Korea.</title>
        <authorList>
            <person name="Hwang Y.J."/>
        </authorList>
    </citation>
    <scope>NUCLEOTIDE SEQUENCE</scope>
    <source>
        <strain evidence="14">KUDC0405</strain>
    </source>
</reference>
<dbReference type="CDD" id="cd02811">
    <property type="entry name" value="IDI-2_FMN"/>
    <property type="match status" value="1"/>
</dbReference>
<keyword evidence="2 11" id="KW-0963">Cytoplasm</keyword>
<proteinExistence type="inferred from homology"/>
<dbReference type="PIRSF" id="PIRSF003314">
    <property type="entry name" value="IPP_isomerase"/>
    <property type="match status" value="1"/>
</dbReference>
<comment type="catalytic activity">
    <reaction evidence="11">
        <text>isopentenyl diphosphate = dimethylallyl diphosphate</text>
        <dbReference type="Rhea" id="RHEA:23284"/>
        <dbReference type="ChEBI" id="CHEBI:57623"/>
        <dbReference type="ChEBI" id="CHEBI:128769"/>
        <dbReference type="EC" id="5.3.3.2"/>
    </reaction>
</comment>
<keyword evidence="9 11" id="KW-0413">Isomerase</keyword>
<dbReference type="PANTHER" id="PTHR43665:SF1">
    <property type="entry name" value="ISOPENTENYL-DIPHOSPHATE DELTA-ISOMERASE"/>
    <property type="match status" value="1"/>
</dbReference>
<protein>
    <recommendedName>
        <fullName evidence="11">Isopentenyl-diphosphate delta-isomerase</fullName>
        <shortName evidence="11">IPP isomerase</shortName>
        <ecNumber evidence="11">5.3.3.2</ecNumber>
    </recommendedName>
    <alternativeName>
        <fullName evidence="11">Isopentenyl diphosphate:dimethylallyl diphosphate isomerase</fullName>
    </alternativeName>
    <alternativeName>
        <fullName evidence="11">Isopentenyl pyrophosphate isomerase</fullName>
    </alternativeName>
    <alternativeName>
        <fullName evidence="11">Type 2 isopentenyl diphosphate isomerase</fullName>
        <shortName evidence="11">IDI-2</shortName>
    </alternativeName>
</protein>
<evidence type="ECO:0000256" key="2">
    <source>
        <dbReference type="ARBA" id="ARBA00022490"/>
    </source>
</evidence>
<gene>
    <name evidence="11 14" type="primary">fni</name>
    <name evidence="14" type="ORF">L2X98_31060</name>
</gene>
<dbReference type="HAMAP" id="MF_00354">
    <property type="entry name" value="Idi_2"/>
    <property type="match status" value="1"/>
</dbReference>
<evidence type="ECO:0000256" key="11">
    <source>
        <dbReference type="HAMAP-Rule" id="MF_00354"/>
    </source>
</evidence>
<evidence type="ECO:0000256" key="4">
    <source>
        <dbReference type="ARBA" id="ARBA00022643"/>
    </source>
</evidence>
<feature type="binding site" evidence="11">
    <location>
        <position position="171"/>
    </location>
    <ligand>
        <name>substrate</name>
    </ligand>
</feature>
<feature type="domain" description="FMN-dependent dehydrogenase" evidence="13">
    <location>
        <begin position="173"/>
        <end position="308"/>
    </location>
</feature>
<comment type="subcellular location">
    <subcellularLocation>
        <location evidence="11">Cytoplasm</location>
    </subcellularLocation>
</comment>
<organism evidence="14 15">
    <name type="scientific">Microbacterium elymi</name>
    <dbReference type="NCBI Taxonomy" id="2909587"/>
    <lineage>
        <taxon>Bacteria</taxon>
        <taxon>Bacillati</taxon>
        <taxon>Actinomycetota</taxon>
        <taxon>Actinomycetes</taxon>
        <taxon>Micrococcales</taxon>
        <taxon>Microbacteriaceae</taxon>
        <taxon>Microbacterium</taxon>
    </lineage>
</organism>
<evidence type="ECO:0000259" key="13">
    <source>
        <dbReference type="Pfam" id="PF01070"/>
    </source>
</evidence>
<dbReference type="InterPro" id="IPR000262">
    <property type="entry name" value="FMN-dep_DH"/>
</dbReference>
<feature type="binding site" evidence="11">
    <location>
        <position position="203"/>
    </location>
    <ligand>
        <name>FMN</name>
        <dbReference type="ChEBI" id="CHEBI:58210"/>
    </ligand>
</feature>
<feature type="compositionally biased region" description="Basic and acidic residues" evidence="12">
    <location>
        <begin position="14"/>
        <end position="31"/>
    </location>
</feature>
<dbReference type="GO" id="GO:0004452">
    <property type="term" value="F:isopentenyl-diphosphate delta-isomerase activity"/>
    <property type="evidence" value="ECO:0007669"/>
    <property type="project" value="UniProtKB-EC"/>
</dbReference>
<evidence type="ECO:0000256" key="9">
    <source>
        <dbReference type="ARBA" id="ARBA00023235"/>
    </source>
</evidence>
<comment type="cofactor">
    <cofactor evidence="11">
        <name>NADPH</name>
        <dbReference type="ChEBI" id="CHEBI:57783"/>
    </cofactor>
</comment>
<feature type="binding site" evidence="11">
    <location>
        <position position="228"/>
    </location>
    <ligand>
        <name>FMN</name>
        <dbReference type="ChEBI" id="CHEBI:58210"/>
    </ligand>
</feature>
<keyword evidence="7 11" id="KW-0521">NADP</keyword>
<feature type="binding site" evidence="11">
    <location>
        <begin position="301"/>
        <end position="302"/>
    </location>
    <ligand>
        <name>FMN</name>
        <dbReference type="ChEBI" id="CHEBI:58210"/>
    </ligand>
</feature>
<keyword evidence="6 11" id="KW-0460">Magnesium</keyword>
<sequence>MNASVANNGDDDSEQGRGEMSSRRKDEHVDLADAQQADRPARNDFDDVRFVHHALAGIDRDRVSLATTFAGITWPVPLYVNGMTGGSQRTAQINRSLAIAARETGVPIASGSMSIALREPDTADSFRVLRTENPDGFVMANLSADATPDDAQRAVDLLGADALELHVNSVQETVMPEGSRDFSAWPAAIAAIVDRVPVPVIVKEVGFGLSRPTLERLADLGVAIADVSGSGGTDFARIENSRRPAADYAFMAGWGQSAVCSLLDAAASRRPLPALLASGGVRTPLDVMRALALGARAVGVSGVFLHSVLRGERTP</sequence>
<evidence type="ECO:0000313" key="15">
    <source>
        <dbReference type="Proteomes" id="UP001054811"/>
    </source>
</evidence>
<feature type="binding site" evidence="11">
    <location>
        <begin position="82"/>
        <end position="84"/>
    </location>
    <ligand>
        <name>FMN</name>
        <dbReference type="ChEBI" id="CHEBI:58210"/>
    </ligand>
</feature>
<evidence type="ECO:0000256" key="12">
    <source>
        <dbReference type="SAM" id="MobiDB-lite"/>
    </source>
</evidence>
<evidence type="ECO:0000256" key="10">
    <source>
        <dbReference type="ARBA" id="ARBA00025810"/>
    </source>
</evidence>
<feature type="region of interest" description="Disordered" evidence="12">
    <location>
        <begin position="1"/>
        <end position="40"/>
    </location>
</feature>
<evidence type="ECO:0000256" key="6">
    <source>
        <dbReference type="ARBA" id="ARBA00022842"/>
    </source>
</evidence>
<feature type="binding site" evidence="11">
    <location>
        <position position="112"/>
    </location>
    <ligand>
        <name>FMN</name>
        <dbReference type="ChEBI" id="CHEBI:58210"/>
    </ligand>
</feature>
<comment type="subunit">
    <text evidence="10 11">Homooctamer. Dimer of tetramers.</text>
</comment>
<dbReference type="NCBIfam" id="TIGR02151">
    <property type="entry name" value="IPP_isom_2"/>
    <property type="match status" value="1"/>
</dbReference>
<dbReference type="SUPFAM" id="SSF51395">
    <property type="entry name" value="FMN-linked oxidoreductases"/>
    <property type="match status" value="1"/>
</dbReference>
<keyword evidence="8 11" id="KW-0414">Isoprene biosynthesis</keyword>
<feature type="binding site" evidence="11">
    <location>
        <begin position="24"/>
        <end position="25"/>
    </location>
    <ligand>
        <name>substrate</name>
    </ligand>
</feature>
<comment type="caution">
    <text evidence="11">Lacks conserved residue(s) required for the propagation of feature annotation.</text>
</comment>
<name>A0ABY5NIA5_9MICO</name>
<comment type="function">
    <text evidence="11">Involved in the biosynthesis of isoprenoids. Catalyzes the 1,3-allylic rearrangement of the homoallylic substrate isopentenyl (IPP) to its allylic isomer, dimethylallyl diphosphate (DMAPP).</text>
</comment>
<dbReference type="InterPro" id="IPR011179">
    <property type="entry name" value="IPdP_isomerase"/>
</dbReference>
<dbReference type="RefSeq" id="WP_259611393.1">
    <property type="nucleotide sequence ID" value="NZ_CP091139.2"/>
</dbReference>
<feature type="binding site" evidence="11">
    <location>
        <position position="233"/>
    </location>
    <ligand>
        <name>FMN</name>
        <dbReference type="ChEBI" id="CHEBI:58210"/>
    </ligand>
</feature>
<keyword evidence="4 11" id="KW-0288">FMN</keyword>
<comment type="similarity">
    <text evidence="11">Belongs to the IPP isomerase type 2 family.</text>
</comment>
<evidence type="ECO:0000256" key="7">
    <source>
        <dbReference type="ARBA" id="ARBA00022857"/>
    </source>
</evidence>
<feature type="binding site" evidence="11">
    <location>
        <position position="141"/>
    </location>
    <ligand>
        <name>FMN</name>
        <dbReference type="ChEBI" id="CHEBI:58210"/>
    </ligand>
</feature>
<dbReference type="PANTHER" id="PTHR43665">
    <property type="entry name" value="ISOPENTENYL-DIPHOSPHATE DELTA-ISOMERASE"/>
    <property type="match status" value="1"/>
</dbReference>
<evidence type="ECO:0000256" key="1">
    <source>
        <dbReference type="ARBA" id="ARBA00001917"/>
    </source>
</evidence>
<dbReference type="Pfam" id="PF01070">
    <property type="entry name" value="FMN_dh"/>
    <property type="match status" value="1"/>
</dbReference>
<comment type="cofactor">
    <cofactor evidence="1 11">
        <name>FMN</name>
        <dbReference type="ChEBI" id="CHEBI:58210"/>
    </cofactor>
</comment>
<feature type="binding site" evidence="11">
    <location>
        <position position="172"/>
    </location>
    <ligand>
        <name>Mg(2+)</name>
        <dbReference type="ChEBI" id="CHEBI:18420"/>
    </ligand>
</feature>
<dbReference type="Proteomes" id="UP001054811">
    <property type="component" value="Chromosome"/>
</dbReference>
<keyword evidence="5 11" id="KW-0479">Metal-binding</keyword>
<dbReference type="EMBL" id="CP091139">
    <property type="protein sequence ID" value="UUT34861.1"/>
    <property type="molecule type" value="Genomic_DNA"/>
</dbReference>
<evidence type="ECO:0000313" key="14">
    <source>
        <dbReference type="EMBL" id="UUT34861.1"/>
    </source>
</evidence>
<comment type="cofactor">
    <cofactor evidence="11">
        <name>Mg(2+)</name>
        <dbReference type="ChEBI" id="CHEBI:18420"/>
    </cofactor>
</comment>
<evidence type="ECO:0000256" key="5">
    <source>
        <dbReference type="ARBA" id="ARBA00022723"/>
    </source>
</evidence>
<dbReference type="Gene3D" id="3.20.20.70">
    <property type="entry name" value="Aldolase class I"/>
    <property type="match status" value="1"/>
</dbReference>
<keyword evidence="15" id="KW-1185">Reference proteome</keyword>
<dbReference type="EC" id="5.3.3.2" evidence="11"/>
<accession>A0ABY5NIA5</accession>
<dbReference type="InterPro" id="IPR013785">
    <property type="entry name" value="Aldolase_TIM"/>
</dbReference>
<keyword evidence="3 11" id="KW-0285">Flavoprotein</keyword>
<evidence type="ECO:0000256" key="3">
    <source>
        <dbReference type="ARBA" id="ARBA00022630"/>
    </source>
</evidence>